<dbReference type="OrthoDB" id="2155171at2759"/>
<feature type="region of interest" description="Disordered" evidence="2">
    <location>
        <begin position="1"/>
        <end position="25"/>
    </location>
</feature>
<comment type="caution">
    <text evidence="3">The sequence shown here is derived from an EMBL/GenBank/DDBJ whole genome shotgun (WGS) entry which is preliminary data.</text>
</comment>
<gene>
    <name evidence="3" type="ORF">LY90DRAFT_668969</name>
</gene>
<evidence type="ECO:0000256" key="1">
    <source>
        <dbReference type="SAM" id="Coils"/>
    </source>
</evidence>
<reference evidence="3 4" key="1">
    <citation type="submission" date="2016-08" db="EMBL/GenBank/DDBJ databases">
        <title>A Parts List for Fungal Cellulosomes Revealed by Comparative Genomics.</title>
        <authorList>
            <consortium name="DOE Joint Genome Institute"/>
            <person name="Haitjema C.H."/>
            <person name="Gilmore S.P."/>
            <person name="Henske J.K."/>
            <person name="Solomon K.V."/>
            <person name="De Groot R."/>
            <person name="Kuo A."/>
            <person name="Mondo S.J."/>
            <person name="Salamov A.A."/>
            <person name="Labutti K."/>
            <person name="Zhao Z."/>
            <person name="Chiniquy J."/>
            <person name="Barry K."/>
            <person name="Brewer H.M."/>
            <person name="Purvine S.O."/>
            <person name="Wright A.T."/>
            <person name="Boxma B."/>
            <person name="Van Alen T."/>
            <person name="Hackstein J.H."/>
            <person name="Baker S.E."/>
            <person name="Grigoriev I.V."/>
            <person name="O'Malley M.A."/>
        </authorList>
    </citation>
    <scope>NUCLEOTIDE SEQUENCE [LARGE SCALE GENOMIC DNA]</scope>
    <source>
        <strain evidence="3 4">G1</strain>
    </source>
</reference>
<name>A0A1Y2DHI3_9FUNG</name>
<keyword evidence="1" id="KW-0175">Coiled coil</keyword>
<sequence length="1199" mass="138515">MAVNQKDKKEKSKTKKQIQNKESKTLRLMKERKRKAQLRTNPALSIYESGRERTKRVVKKEYPLVNINKLPSILIKGNDNIGVVWKNTNKIQSHTLFATSNLPNREPESKDDYFYLLAPFKEPKSVDIVEELKKYKEKFAKENENRYPDIKSKITKVSSIKSVDTRASQLQRKRMNIDNQNKFDTMDNTYEESIKKNFIPLLSTFSTNPLTKNRFILENGLDKTNKGNTELLHKIKKKINKNKTQSIQNKLSKVNKISDEITLNKSLFNNFGTIMNSIQPLESIISAKPFSVNSFITNQGVNIPTMEFFNDSIDLNKNKREKIVNENLYLNDGNSKINHNNFSFENQVQIEKMNENQCLSNLLIMNENDKNLINNSFNQKYGKDLFLDEDFPKSFNNLSNKLFIKSPKPKHSGSLDEILAPFKVPVSSPKVKFEKDNLNKKNSFNSFNCFNIDDMDLPKIKLSQDMKLEEDGLFNSNYNIKDEIFKKELEIPLREKKSYGTLGEIAKFSTNISYNNKLKNVKMEDYEMKEKSNFDFSGLDMSKVKKENLMEADWIGNNSSILLMPNLGNNNINPSLLNVNGNTLSGIINTNDNFMNMDNSLMNISDNNLLQNNDVLNPNMAIECYNTELNFLNSPCILPNSLDDVLTSNIKSKEILSSTIPESKLLNNLQCNNIKTSIDNPDINTICDINQKVKDEFVQGCCSDDIPLATTTSSNLRTIPDWYNQNDMDMVDNNSSSSNTQLIKPLAPINDKFLPDIAKEILNDTNQYTTFLDSEIPQIPLPFEETYKIVNESNVIKQDMNKISDKAFKKPEDSLEKKNDELPENIIDEIIDRLANDDQLKDKSDESCFIGCTLQETGKLIKKMSNELKQHDLKLMDQLENSEKKWKEWRKEVISYEDEAHQWLNARIEFYSRRVNEYRKDWIEYWIKRYLMQQKQQIKSLSYYINIPQNLQFATSTSTAPTSILTQTNVSKSSCGESNSNDSSEQCTERTTTNLVAVKADVDRDQRLEVIGRTIDVANKELLNKPTLIEEYHEKLLIEKKILLEKYDIVDSLDLIPSEFIEPISNLDDNNLINLNDSEKSNDMEEDSSVIKESTSTSKKIKVKSISINSSEGGSKGFKSTRKDQEEIACVLIDEYVKTPFKSQRIFIHGIPKDYQLMFNDKMKSLIFILDKCIQDKKDLFHTMEENRKQYFIKNENKK</sequence>
<organism evidence="3 4">
    <name type="scientific">Neocallimastix californiae</name>
    <dbReference type="NCBI Taxonomy" id="1754190"/>
    <lineage>
        <taxon>Eukaryota</taxon>
        <taxon>Fungi</taxon>
        <taxon>Fungi incertae sedis</taxon>
        <taxon>Chytridiomycota</taxon>
        <taxon>Chytridiomycota incertae sedis</taxon>
        <taxon>Neocallimastigomycetes</taxon>
        <taxon>Neocallimastigales</taxon>
        <taxon>Neocallimastigaceae</taxon>
        <taxon>Neocallimastix</taxon>
    </lineage>
</organism>
<dbReference type="EMBL" id="MCOG01000066">
    <property type="protein sequence ID" value="ORY58596.1"/>
    <property type="molecule type" value="Genomic_DNA"/>
</dbReference>
<accession>A0A1Y2DHI3</accession>
<dbReference type="Proteomes" id="UP000193920">
    <property type="component" value="Unassembled WGS sequence"/>
</dbReference>
<protein>
    <submittedName>
        <fullName evidence="3">Uncharacterized protein</fullName>
    </submittedName>
</protein>
<evidence type="ECO:0000256" key="2">
    <source>
        <dbReference type="SAM" id="MobiDB-lite"/>
    </source>
</evidence>
<evidence type="ECO:0000313" key="3">
    <source>
        <dbReference type="EMBL" id="ORY58596.1"/>
    </source>
</evidence>
<dbReference type="AlphaFoldDB" id="A0A1Y2DHI3"/>
<feature type="coiled-coil region" evidence="1">
    <location>
        <begin position="861"/>
        <end position="899"/>
    </location>
</feature>
<evidence type="ECO:0000313" key="4">
    <source>
        <dbReference type="Proteomes" id="UP000193920"/>
    </source>
</evidence>
<keyword evidence="4" id="KW-1185">Reference proteome</keyword>
<feature type="compositionally biased region" description="Basic and acidic residues" evidence="2">
    <location>
        <begin position="1"/>
        <end position="10"/>
    </location>
</feature>
<proteinExistence type="predicted"/>